<dbReference type="PANTHER" id="PTHR11319">
    <property type="entry name" value="G PROTEIN-COUPLED RECEPTOR-RELATED"/>
    <property type="match status" value="1"/>
</dbReference>
<feature type="transmembrane region" description="Helical" evidence="1">
    <location>
        <begin position="2794"/>
        <end position="2820"/>
    </location>
</feature>
<name>A0A8S1NLR8_9CILI</name>
<feature type="transmembrane region" description="Helical" evidence="1">
    <location>
        <begin position="2720"/>
        <end position="2739"/>
    </location>
</feature>
<evidence type="ECO:0000313" key="3">
    <source>
        <dbReference type="EMBL" id="CAD8087564.1"/>
    </source>
</evidence>
<dbReference type="InterPro" id="IPR006212">
    <property type="entry name" value="Furin_repeat"/>
</dbReference>
<dbReference type="EMBL" id="CAJJDN010000051">
    <property type="protein sequence ID" value="CAD8087564.1"/>
    <property type="molecule type" value="Genomic_DNA"/>
</dbReference>
<keyword evidence="1" id="KW-0472">Membrane</keyword>
<organism evidence="3 4">
    <name type="scientific">Paramecium sonneborni</name>
    <dbReference type="NCBI Taxonomy" id="65129"/>
    <lineage>
        <taxon>Eukaryota</taxon>
        <taxon>Sar</taxon>
        <taxon>Alveolata</taxon>
        <taxon>Ciliophora</taxon>
        <taxon>Intramacronucleata</taxon>
        <taxon>Oligohymenophorea</taxon>
        <taxon>Peniculida</taxon>
        <taxon>Parameciidae</taxon>
        <taxon>Paramecium</taxon>
    </lineage>
</organism>
<dbReference type="PANTHER" id="PTHR11319:SF35">
    <property type="entry name" value="OUTER MEMBRANE PROTEIN PMPC-RELATED"/>
    <property type="match status" value="1"/>
</dbReference>
<feature type="transmembrane region" description="Helical" evidence="1">
    <location>
        <begin position="2903"/>
        <end position="2923"/>
    </location>
</feature>
<feature type="transmembrane region" description="Helical" evidence="1">
    <location>
        <begin position="2935"/>
        <end position="2954"/>
    </location>
</feature>
<evidence type="ECO:0000256" key="2">
    <source>
        <dbReference type="SAM" id="SignalP"/>
    </source>
</evidence>
<proteinExistence type="predicted"/>
<keyword evidence="1" id="KW-1133">Transmembrane helix</keyword>
<dbReference type="Proteomes" id="UP000692954">
    <property type="component" value="Unassembled WGS sequence"/>
</dbReference>
<evidence type="ECO:0000313" key="4">
    <source>
        <dbReference type="Proteomes" id="UP000692954"/>
    </source>
</evidence>
<accession>A0A8S1NLR8</accession>
<feature type="transmembrane region" description="Helical" evidence="1">
    <location>
        <begin position="2751"/>
        <end position="2774"/>
    </location>
</feature>
<feature type="chain" id="PRO_5035936952" description="Transmembrane protein" evidence="2">
    <location>
        <begin position="23"/>
        <end position="3110"/>
    </location>
</feature>
<gene>
    <name evidence="3" type="ORF">PSON_ATCC_30995.1.T0510265</name>
</gene>
<dbReference type="OrthoDB" id="297383at2759"/>
<evidence type="ECO:0008006" key="5">
    <source>
        <dbReference type="Google" id="ProtNLM"/>
    </source>
</evidence>
<comment type="caution">
    <text evidence="3">The sequence shown here is derived from an EMBL/GenBank/DDBJ whole genome shotgun (WGS) entry which is preliminary data.</text>
</comment>
<protein>
    <recommendedName>
        <fullName evidence="5">Transmembrane protein</fullName>
    </recommendedName>
</protein>
<sequence>MYKYGTNVVFLIVLCLFKLCLSDCGFINPGSSLLSLTDPQQQLDVNLDNMVLQGLSNIGYGLWIKYQPFLPISQIATSSSTLYAGSMPNKNTIFAGSFIYMQQQKDTKFNMLTVYITISSATNTIVHNIFYSFQSTTGTVSFDFDVEEYEGRWILFYVFYDLLLKQTTIGFYQAEQTTSTKNQLLQDIPSLVKQVRHTIGGTQDIKNQLGETLTLSQFKGRLSTLFSQEINVFLDLNQFLSTCEIVSSCSIKPYKLSGYNQIMTGYGFMSNSTDQQEYSKYVINGWVKLDFLTEDYYLETVIFRITINSNYNDDMTIGDKELYLKYYQSIIASQNGFSITTYTYNFPVEIKQSSSGTDIITVTGIQYQDLLINWHYIQYEIGTNNNYGQPLFSIFYPSQNQVFQYKWTMPINHFTGTILHYFVGGDNFTKNYLVGQLSDLTLTLYCTTPTITFNIKCHYTCNTCDGPTISNCLSCPANSFRVQSITQKTCTCKNKYVDIENDPICQPVIVKFPQLEEDEVQIYCNKIGFDICEGNFQKCSFGYFLYKNSCIQCPGYYLYTSRYSIKCSDCLFDPQGFATSLQCTEDTQTYENDEDNSYITIQRSKREIEFYQVRLNLQNEYELSLQYGFKLLGVCKEGYFLDSNQQQCNACLDGCKKCVQKDICQNCYQNYALTYDYSCQKCQGCTNCIYQYEKTYCQICQTGTYLNQQGQCLPCGQFCASCNDQGQCDYCENPFNFFLSFDGKNCEICSIPNCSICYHHLKIKKSSQTKLDIDSSVIDLNETQLQIHCALCQQTFYFNQITLQCEKAPVSSSSQNDPNDPIQVDLGKDQEGSFISNSCNFGLITDSLGTNNCLIGTIATSTQSTFCPTLSNCLQCISNYISTNSFCIVCIDGYYSAILTGKCMQCGSNCKSCLQQNKQFKDYWKWEIKAYYKYVYNSDDSHPFEQHATYTSESDFELICTSCPIGYILYDFNCIKDCNKDCTQCNIINGVSTCVQCLETPFGFLKSQDSQGICLTCPNYCAACQERSTQEIQNINPYFITTDNNIKYTRICYEGFQQDSQEGFYYNDYNVQTITFCEKYDKCYHKAILKQNVYCENNSFNQDLDKSADKIYFKQNNIFIEDLFTIGYLSEVETVSLYTYFNEKVIREVEYQYTLIQSNAAACTLNSNSLLLAKIQQNVFSVQQVNLKLIGDKYPTTIIIDTTLQINNFQSISFENIQFETSIQLNKDSKLSFITLANRQSSMHLSLQDCVFTTTNATQQLKQFQFISDKGYSLYIENLILRDFKVLDSSIFQFYISSGYQKNAIIKRLQISTSYFQNSNFLNFQAKSNDLFVNLEIDQITISDTKFDKSNLTYTETQLEYDIGTIFVNNINLVGVNLKNKSTIFSVQGAASFITKKAIILESLFYSFSYFYLSNVIQISDFYFNNTIIDNSTLITNDADYAISDQSLVNAANISIFNCKIENINYTNSQAILKLVLYDKIIQQIVHIDSFTLKNSLYLINDISNYLSYEQSNIYIECYECKLISMQIQRGYGLPEIAILRSQNLFIKNLILNQSSFYYSKTLHKSYECVQKYAYTQMFHFLYVGFYKSITINNLQLSNSITYNNPFIIIKGYDLMEKIQNENIFIQDSLFDSNMLIMSKANRATSIISIVSEQQSVVTFSNVKFYYNHLNQYFQDLSRQSASTLLIQLQQGDFYLENSYFKQNLVTNSTDSIMYIKAISIGISNSKFYKNNILQLSIIGNNILVPDEQINIPELSLTNIFPINSKSGNGLLITTSLNLDRVRIDQSFSNYGGGFYINTQGTSRINIKNAKFQNTQTSMISSSFSTGGCLYIDAQLSKLTLVIDSTTFDTSFSRVEGGGIYIIPSQQDNNVKMTNLNILDCYSLKSSFLSFQLSNLENIQSKISISNSIFVNTQLGFDSFISLLQTPSITELDNLRSSNSEISIKYGDVSINNCSFQSTQFSYFLNIETAQNIYLQNIEIINSTILHSPLLKLSLRSNNFGIIIIKNVTIQNVKQKSLIVDTPCLVTTNIIQESLVCPLNSPTLSSNLLDENTSQNQEIQLECNRYLIFQNVSYKFSLVEIEDLQTTHYFQAEDLLFDSISCSNCQYGLIRIEEIQESELENIFFSNVHIKDSDCGQTGCISLIQNDSSSILRNDLLSSLNNNRILQQHDYNNLTYILSHQARIINSIFTNNKAIYGGSIFIVEIQSIVYRCYFKNNTASIGGAIYYFSKKAELYIFESQILGNKAKIAGGLYLNSQSLQTTKQLDVYLLDNNSTHFGTDVFENPRSLTLSIDGGQTYLTKKQISKTQTSLVEEIVITPYKILGYALKSNFLMFPSGREIGSYQYFDQYSSEYIPYNLTFRIIALNKYNTQEKELEGSTCTITPSIVNYTTKEIITGLTISLSYTNVKFNQTSGDFNLDNLIIYFNPTYEAEVVLQLSIFCNIISIPIYQPTPPFSINSTITNYKLLVNIKTFPCQLGEFLNSTSGGCTLCDTVQNQYQVQWSAQSCSYKDDLKMKSIQSSMIELRSGYWRAYYYSQTIEYCYHLLENCQGGWKPGDYSCTQGHIGALCEQCDLYNTIGLGSYSISNKYSCGNCDQIIGNVLTVFFISAWTLISILMSVSSTVEMIEEFIVGLRLKAFGVTVVIKQASTAILIKVFTNYLQIISTIATFQLQVPSELASVVNSVGNPIESMAYSLDCFLITISDIAIMYFRIVWSLMMATSYITVFFTIGGIAIIAKYIKYNISFISTALIYIFIYLQPNLIGGLISLISYRIISNEYWVQGNVAYRYDTYQHAKWLITFCFPLLLIFSIFIPTFFWYGVKKNKSNLDKTKVRQKWGYLYNEYKLHAYYWETIKILQKQLIIIVLAYYDDHIPIKASLVFLVLFGYSFLTTSQKPYMTGDLNYLDTQSTVVCAVSIILGSSIYSAQQSDLSEIVWPFYIIIGILNGLFIIRMLIKILFAYFDKLHEQIDKVKELIVNNFPNFIKRHPFIQELFESRKKQQIRVKERYAKIRNHLLPQAKLVLEYRKQNNLDLPCRISTQISDNDEDYSQKNHFKNNDINLGINSPLSRGSHQDKIDSLFKKPKSSKVYPELMIKYISQDSLKSSIHQSQQ</sequence>
<keyword evidence="1" id="KW-0812">Transmembrane</keyword>
<keyword evidence="2" id="KW-0732">Signal</keyword>
<dbReference type="CDD" id="cd00064">
    <property type="entry name" value="FU"/>
    <property type="match status" value="1"/>
</dbReference>
<evidence type="ECO:0000256" key="1">
    <source>
        <dbReference type="SAM" id="Phobius"/>
    </source>
</evidence>
<feature type="signal peptide" evidence="2">
    <location>
        <begin position="1"/>
        <end position="22"/>
    </location>
</feature>
<reference evidence="3" key="1">
    <citation type="submission" date="2021-01" db="EMBL/GenBank/DDBJ databases">
        <authorList>
            <consortium name="Genoscope - CEA"/>
            <person name="William W."/>
        </authorList>
    </citation>
    <scope>NUCLEOTIDE SEQUENCE</scope>
</reference>
<feature type="transmembrane region" description="Helical" evidence="1">
    <location>
        <begin position="2874"/>
        <end position="2891"/>
    </location>
</feature>
<keyword evidence="4" id="KW-1185">Reference proteome</keyword>
<feature type="transmembrane region" description="Helical" evidence="1">
    <location>
        <begin position="2597"/>
        <end position="2619"/>
    </location>
</feature>